<comment type="similarity">
    <text evidence="1">Belongs to the saccharopine dehydrogenase family.</text>
</comment>
<dbReference type="PANTHER" id="PTHR12286">
    <property type="entry name" value="SACCHAROPINE DEHYDROGENASE-LIKE OXIDOREDUCTASE"/>
    <property type="match status" value="1"/>
</dbReference>
<dbReference type="InterPro" id="IPR051276">
    <property type="entry name" value="Saccharopine_DH-like_oxidrdct"/>
</dbReference>
<accession>A0A151GKY5</accession>
<evidence type="ECO:0000313" key="4">
    <source>
        <dbReference type="EMBL" id="KYK57758.1"/>
    </source>
</evidence>
<dbReference type="GO" id="GO:0009247">
    <property type="term" value="P:glycolipid biosynthetic process"/>
    <property type="evidence" value="ECO:0007669"/>
    <property type="project" value="TreeGrafter"/>
</dbReference>
<evidence type="ECO:0000313" key="5">
    <source>
        <dbReference type="Proteomes" id="UP000076580"/>
    </source>
</evidence>
<feature type="transmembrane region" description="Helical" evidence="2">
    <location>
        <begin position="292"/>
        <end position="312"/>
    </location>
</feature>
<dbReference type="SUPFAM" id="SSF51735">
    <property type="entry name" value="NAD(P)-binding Rossmann-fold domains"/>
    <property type="match status" value="1"/>
</dbReference>
<dbReference type="PANTHER" id="PTHR12286:SF5">
    <property type="entry name" value="SACCHAROPINE DEHYDROGENASE-LIKE OXIDOREDUCTASE"/>
    <property type="match status" value="1"/>
</dbReference>
<dbReference type="GO" id="GO:0005739">
    <property type="term" value="C:mitochondrion"/>
    <property type="evidence" value="ECO:0007669"/>
    <property type="project" value="TreeGrafter"/>
</dbReference>
<organism evidence="4 5">
    <name type="scientific">Drechmeria coniospora</name>
    <name type="common">Nematophagous fungus</name>
    <name type="synonym">Meria coniospora</name>
    <dbReference type="NCBI Taxonomy" id="98403"/>
    <lineage>
        <taxon>Eukaryota</taxon>
        <taxon>Fungi</taxon>
        <taxon>Dikarya</taxon>
        <taxon>Ascomycota</taxon>
        <taxon>Pezizomycotina</taxon>
        <taxon>Sordariomycetes</taxon>
        <taxon>Hypocreomycetidae</taxon>
        <taxon>Hypocreales</taxon>
        <taxon>Ophiocordycipitaceae</taxon>
        <taxon>Drechmeria</taxon>
    </lineage>
</organism>
<keyword evidence="2" id="KW-0812">Transmembrane</keyword>
<name>A0A151GKY5_DRECN</name>
<dbReference type="GO" id="GO:0005811">
    <property type="term" value="C:lipid droplet"/>
    <property type="evidence" value="ECO:0007669"/>
    <property type="project" value="TreeGrafter"/>
</dbReference>
<keyword evidence="2" id="KW-1133">Transmembrane helix</keyword>
<keyword evidence="5" id="KW-1185">Reference proteome</keyword>
<dbReference type="InterPro" id="IPR005097">
    <property type="entry name" value="Sacchrp_dh_NADP-bd"/>
</dbReference>
<dbReference type="InterPro" id="IPR036291">
    <property type="entry name" value="NAD(P)-bd_dom_sf"/>
</dbReference>
<dbReference type="Gene3D" id="3.40.50.720">
    <property type="entry name" value="NAD(P)-binding Rossmann-like Domain"/>
    <property type="match status" value="1"/>
</dbReference>
<dbReference type="Proteomes" id="UP000076580">
    <property type="component" value="Chromosome 02"/>
</dbReference>
<dbReference type="GO" id="GO:0005886">
    <property type="term" value="C:plasma membrane"/>
    <property type="evidence" value="ECO:0007669"/>
    <property type="project" value="TreeGrafter"/>
</dbReference>
<feature type="domain" description="Saccharopine dehydrogenase NADP binding" evidence="3">
    <location>
        <begin position="13"/>
        <end position="141"/>
    </location>
</feature>
<dbReference type="InParanoid" id="A0A151GKY5"/>
<gene>
    <name evidence="4" type="ORF">DCS_04771</name>
</gene>
<dbReference type="AlphaFoldDB" id="A0A151GKY5"/>
<protein>
    <recommendedName>
        <fullName evidence="3">Saccharopine dehydrogenase NADP binding domain-containing protein</fullName>
    </recommendedName>
</protein>
<evidence type="ECO:0000256" key="1">
    <source>
        <dbReference type="ARBA" id="ARBA00038048"/>
    </source>
</evidence>
<evidence type="ECO:0000256" key="2">
    <source>
        <dbReference type="SAM" id="Phobius"/>
    </source>
</evidence>
<comment type="caution">
    <text evidence="4">The sequence shown here is derived from an EMBL/GenBank/DDBJ whole genome shotgun (WGS) entry which is preliminary data.</text>
</comment>
<keyword evidence="2" id="KW-0472">Membrane</keyword>
<dbReference type="RefSeq" id="XP_040657110.1">
    <property type="nucleotide sequence ID" value="XM_040802077.1"/>
</dbReference>
<dbReference type="Pfam" id="PF03435">
    <property type="entry name" value="Sacchrp_dh_NADP"/>
    <property type="match status" value="1"/>
</dbReference>
<proteinExistence type="inferred from homology"/>
<sequence length="422" mass="46398">MPRKQHGRQYDLLVLGATGYTGKFVAEHVTTHLPTDLKWAIAGRSESKLQAVMDECHKLNADRAPPKLELANIDDEAELNALISKAFVVITTVGPYCKYGDKVFKACADAGTHYLDCTGEFPWVARMINKYEKTAQKSGAIMFPQSGLESVPADICTWAMARFLRSKLDASTSDVVLSIHKLNAAPSGGTLASALGIFDHFSLQEMRESSKPYASSPVPHHEKPRPSTSILQAFLGVRNVPNLGLQTTSISSTIDIPIVERTWGLLSQIPSRRDQFYGPKFNWASYYKPRNWLHGILLHWGLALGSLIIATLPPVRALLKKFVYKPGEGTGKDALAKEEVEIRGVATPDTATPSGKQAYCRAWFHGSIYYLTAVFMAQGALTILEDDLELDGGVYTPACLGQGYVDRLHNAGFKMEVKMLPN</sequence>
<dbReference type="EMBL" id="LAYC01000002">
    <property type="protein sequence ID" value="KYK57758.1"/>
    <property type="molecule type" value="Genomic_DNA"/>
</dbReference>
<evidence type="ECO:0000259" key="3">
    <source>
        <dbReference type="Pfam" id="PF03435"/>
    </source>
</evidence>
<dbReference type="GeneID" id="63717414"/>
<reference evidence="4 5" key="1">
    <citation type="journal article" date="2016" name="Sci. Rep.">
        <title>Insights into Adaptations to a Near-Obligate Nematode Endoparasitic Lifestyle from the Finished Genome of Drechmeria coniospora.</title>
        <authorList>
            <person name="Zhang L."/>
            <person name="Zhou Z."/>
            <person name="Guo Q."/>
            <person name="Fokkens L."/>
            <person name="Miskei M."/>
            <person name="Pocsi I."/>
            <person name="Zhang W."/>
            <person name="Chen M."/>
            <person name="Wang L."/>
            <person name="Sun Y."/>
            <person name="Donzelli B.G."/>
            <person name="Gibson D.M."/>
            <person name="Nelson D.R."/>
            <person name="Luo J.G."/>
            <person name="Rep M."/>
            <person name="Liu H."/>
            <person name="Yang S."/>
            <person name="Wang J."/>
            <person name="Krasnoff S.B."/>
            <person name="Xu Y."/>
            <person name="Molnar I."/>
            <person name="Lin M."/>
        </authorList>
    </citation>
    <scope>NUCLEOTIDE SEQUENCE [LARGE SCALE GENOMIC DNA]</scope>
    <source>
        <strain evidence="4 5">ARSEF 6962</strain>
    </source>
</reference>